<evidence type="ECO:0000313" key="1">
    <source>
        <dbReference type="EMBL" id="KAI5318653.1"/>
    </source>
</evidence>
<sequence length="66" mass="7411">MIKPVLGSFIVPARVVEQSCCHWLTGQFTLYCLFVLDGVCFFLDGLSGRFTVDLKIYCITRSGCEI</sequence>
<comment type="caution">
    <text evidence="1">The sequence shown here is derived from an EMBL/GenBank/DDBJ whole genome shotgun (WGS) entry which is preliminary data.</text>
</comment>
<dbReference type="EMBL" id="JAJFAZ020000007">
    <property type="protein sequence ID" value="KAI5318653.1"/>
    <property type="molecule type" value="Genomic_DNA"/>
</dbReference>
<protein>
    <submittedName>
        <fullName evidence="1">Uncharacterized protein</fullName>
    </submittedName>
</protein>
<gene>
    <name evidence="1" type="ORF">L3X38_038361</name>
</gene>
<reference evidence="1 2" key="1">
    <citation type="journal article" date="2022" name="G3 (Bethesda)">
        <title>Whole-genome sequence and methylome profiling of the almond [Prunus dulcis (Mill.) D.A. Webb] cultivar 'Nonpareil'.</title>
        <authorList>
            <person name="D'Amico-Willman K.M."/>
            <person name="Ouma W.Z."/>
            <person name="Meulia T."/>
            <person name="Sideli G.M."/>
            <person name="Gradziel T.M."/>
            <person name="Fresnedo-Ramirez J."/>
        </authorList>
    </citation>
    <scope>NUCLEOTIDE SEQUENCE [LARGE SCALE GENOMIC DNA]</scope>
    <source>
        <strain evidence="1">Clone GOH B32 T37-40</strain>
    </source>
</reference>
<dbReference type="AlphaFoldDB" id="A0AAD4YS39"/>
<name>A0AAD4YS39_PRUDU</name>
<organism evidence="1 2">
    <name type="scientific">Prunus dulcis</name>
    <name type="common">Almond</name>
    <name type="synonym">Amygdalus dulcis</name>
    <dbReference type="NCBI Taxonomy" id="3755"/>
    <lineage>
        <taxon>Eukaryota</taxon>
        <taxon>Viridiplantae</taxon>
        <taxon>Streptophyta</taxon>
        <taxon>Embryophyta</taxon>
        <taxon>Tracheophyta</taxon>
        <taxon>Spermatophyta</taxon>
        <taxon>Magnoliopsida</taxon>
        <taxon>eudicotyledons</taxon>
        <taxon>Gunneridae</taxon>
        <taxon>Pentapetalae</taxon>
        <taxon>rosids</taxon>
        <taxon>fabids</taxon>
        <taxon>Rosales</taxon>
        <taxon>Rosaceae</taxon>
        <taxon>Amygdaloideae</taxon>
        <taxon>Amygdaleae</taxon>
        <taxon>Prunus</taxon>
    </lineage>
</organism>
<dbReference type="Proteomes" id="UP001054821">
    <property type="component" value="Chromosome 7"/>
</dbReference>
<proteinExistence type="predicted"/>
<evidence type="ECO:0000313" key="2">
    <source>
        <dbReference type="Proteomes" id="UP001054821"/>
    </source>
</evidence>
<accession>A0AAD4YS39</accession>
<keyword evidence="2" id="KW-1185">Reference proteome</keyword>